<accession>A0AAD3CP80</accession>
<name>A0AAD3CP80_9STRA</name>
<evidence type="ECO:0000256" key="7">
    <source>
        <dbReference type="ARBA" id="ARBA00023002"/>
    </source>
</evidence>
<dbReference type="GO" id="GO:0005758">
    <property type="term" value="C:mitochondrial intermembrane space"/>
    <property type="evidence" value="ECO:0007669"/>
    <property type="project" value="UniProtKB-SubCell"/>
</dbReference>
<dbReference type="PRINTS" id="PR00458">
    <property type="entry name" value="PEROXIDASE"/>
</dbReference>
<dbReference type="Proteomes" id="UP001054902">
    <property type="component" value="Unassembled WGS sequence"/>
</dbReference>
<dbReference type="EC" id="1.11.1.5" evidence="10"/>
<evidence type="ECO:0000256" key="13">
    <source>
        <dbReference type="RuleBase" id="RU004241"/>
    </source>
</evidence>
<dbReference type="PROSITE" id="PS00436">
    <property type="entry name" value="PEROXIDASE_2"/>
    <property type="match status" value="1"/>
</dbReference>
<keyword evidence="6" id="KW-0809">Transit peptide</keyword>
<feature type="region of interest" description="Disordered" evidence="14">
    <location>
        <begin position="86"/>
        <end position="105"/>
    </location>
</feature>
<dbReference type="GO" id="GO:0005759">
    <property type="term" value="C:mitochondrial matrix"/>
    <property type="evidence" value="ECO:0007669"/>
    <property type="project" value="UniProtKB-SubCell"/>
</dbReference>
<dbReference type="Gene3D" id="1.10.520.10">
    <property type="match status" value="1"/>
</dbReference>
<dbReference type="PRINTS" id="PR00459">
    <property type="entry name" value="ASPEROXIDASE"/>
</dbReference>
<reference evidence="16 17" key="1">
    <citation type="journal article" date="2021" name="Sci. Rep.">
        <title>The genome of the diatom Chaetoceros tenuissimus carries an ancient integrated fragment of an extant virus.</title>
        <authorList>
            <person name="Hongo Y."/>
            <person name="Kimura K."/>
            <person name="Takaki Y."/>
            <person name="Yoshida Y."/>
            <person name="Baba S."/>
            <person name="Kobayashi G."/>
            <person name="Nagasaki K."/>
            <person name="Hano T."/>
            <person name="Tomaru Y."/>
        </authorList>
    </citation>
    <scope>NUCLEOTIDE SEQUENCE [LARGE SCALE GENOMIC DNA]</scope>
    <source>
        <strain evidence="16 17">NIES-3715</strain>
    </source>
</reference>
<evidence type="ECO:0000256" key="10">
    <source>
        <dbReference type="ARBA" id="ARBA00039063"/>
    </source>
</evidence>
<sequence>MFKLLQGISSRSLASTATISSCIIFTDSNIAGTEAQSKSPQKKVKIEKVKASIANLIDEDMKNRNDGTSLVGTFVRLAWHQAGTYDKADDSGGSNGGRIRHNPERNWSANSGLGLAMDKLEKIKEKHPEISYADLYALAGIVAIEEAGGPVIDFKLGRVDEPNGDNSPAEGRLPDADKGTWKGTIQHMRDVFHRLGLTDREMVALLGAHSLGRCHTYNSQYWGPWTLAENTMSNEYFRLLVEERWTEKHTHNGKLWQGPLQYENSTGELMMLPSDMALLHDENLKTYVEMYAKDEEVFFRDFALAFSKLLQLGVPENKSWFQFR</sequence>
<evidence type="ECO:0000256" key="11">
    <source>
        <dbReference type="ARBA" id="ARBA00040313"/>
    </source>
</evidence>
<feature type="domain" description="Plant heme peroxidase family profile" evidence="15">
    <location>
        <begin position="120"/>
        <end position="324"/>
    </location>
</feature>
<dbReference type="EMBL" id="BLLK01000027">
    <property type="protein sequence ID" value="GFH48299.1"/>
    <property type="molecule type" value="Genomic_DNA"/>
</dbReference>
<dbReference type="PROSITE" id="PS00435">
    <property type="entry name" value="PEROXIDASE_1"/>
    <property type="match status" value="1"/>
</dbReference>
<dbReference type="Pfam" id="PF00141">
    <property type="entry name" value="peroxidase"/>
    <property type="match status" value="1"/>
</dbReference>
<dbReference type="GO" id="GO:0020037">
    <property type="term" value="F:heme binding"/>
    <property type="evidence" value="ECO:0007669"/>
    <property type="project" value="InterPro"/>
</dbReference>
<evidence type="ECO:0000256" key="9">
    <source>
        <dbReference type="ARBA" id="ARBA00023128"/>
    </source>
</evidence>
<dbReference type="InterPro" id="IPR019794">
    <property type="entry name" value="Peroxidases_AS"/>
</dbReference>
<dbReference type="PANTHER" id="PTHR31356:SF58">
    <property type="entry name" value="CYTOCHROME C PEROXIDASE, MITOCHONDRIAL"/>
    <property type="match status" value="1"/>
</dbReference>
<comment type="catalytic activity">
    <reaction evidence="12">
        <text>2 Fe(II)-[cytochrome c] + H2O2 + 2 H(+) = 2 Fe(III)-[cytochrome c] + 2 H2O</text>
        <dbReference type="Rhea" id="RHEA:16581"/>
        <dbReference type="Rhea" id="RHEA-COMP:10350"/>
        <dbReference type="Rhea" id="RHEA-COMP:14399"/>
        <dbReference type="ChEBI" id="CHEBI:15377"/>
        <dbReference type="ChEBI" id="CHEBI:15378"/>
        <dbReference type="ChEBI" id="CHEBI:16240"/>
        <dbReference type="ChEBI" id="CHEBI:29033"/>
        <dbReference type="ChEBI" id="CHEBI:29034"/>
        <dbReference type="EC" id="1.11.1.5"/>
    </reaction>
</comment>
<organism evidence="16 17">
    <name type="scientific">Chaetoceros tenuissimus</name>
    <dbReference type="NCBI Taxonomy" id="426638"/>
    <lineage>
        <taxon>Eukaryota</taxon>
        <taxon>Sar</taxon>
        <taxon>Stramenopiles</taxon>
        <taxon>Ochrophyta</taxon>
        <taxon>Bacillariophyta</taxon>
        <taxon>Coscinodiscophyceae</taxon>
        <taxon>Chaetocerotophycidae</taxon>
        <taxon>Chaetocerotales</taxon>
        <taxon>Chaetocerotaceae</taxon>
        <taxon>Chaetoceros</taxon>
    </lineage>
</organism>
<evidence type="ECO:0000256" key="14">
    <source>
        <dbReference type="SAM" id="MobiDB-lite"/>
    </source>
</evidence>
<comment type="caution">
    <text evidence="16">The sequence shown here is derived from an EMBL/GenBank/DDBJ whole genome shotgun (WGS) entry which is preliminary data.</text>
</comment>
<gene>
    <name evidence="16" type="ORF">CTEN210_04775</name>
</gene>
<keyword evidence="3 16" id="KW-0575">Peroxidase</keyword>
<dbReference type="AlphaFoldDB" id="A0AAD3CP80"/>
<evidence type="ECO:0000313" key="17">
    <source>
        <dbReference type="Proteomes" id="UP001054902"/>
    </source>
</evidence>
<dbReference type="InterPro" id="IPR019793">
    <property type="entry name" value="Peroxidases_heam-ligand_BS"/>
</dbReference>
<evidence type="ECO:0000256" key="5">
    <source>
        <dbReference type="ARBA" id="ARBA00022723"/>
    </source>
</evidence>
<dbReference type="InterPro" id="IPR044831">
    <property type="entry name" value="Ccp1-like"/>
</dbReference>
<dbReference type="GO" id="GO:0046872">
    <property type="term" value="F:metal ion binding"/>
    <property type="evidence" value="ECO:0007669"/>
    <property type="project" value="UniProtKB-KW"/>
</dbReference>
<dbReference type="GO" id="GO:0042744">
    <property type="term" value="P:hydrogen peroxide catabolic process"/>
    <property type="evidence" value="ECO:0007669"/>
    <property type="project" value="TreeGrafter"/>
</dbReference>
<dbReference type="InterPro" id="IPR002207">
    <property type="entry name" value="Peroxidase_I"/>
</dbReference>
<evidence type="ECO:0000256" key="1">
    <source>
        <dbReference type="ARBA" id="ARBA00004305"/>
    </source>
</evidence>
<dbReference type="InterPro" id="IPR002016">
    <property type="entry name" value="Haem_peroxidase"/>
</dbReference>
<dbReference type="SUPFAM" id="SSF48113">
    <property type="entry name" value="Heme-dependent peroxidases"/>
    <property type="match status" value="1"/>
</dbReference>
<proteinExistence type="inferred from homology"/>
<dbReference type="InterPro" id="IPR010255">
    <property type="entry name" value="Haem_peroxidase_sf"/>
</dbReference>
<keyword evidence="9" id="KW-0496">Mitochondrion</keyword>
<evidence type="ECO:0000256" key="6">
    <source>
        <dbReference type="ARBA" id="ARBA00022946"/>
    </source>
</evidence>
<dbReference type="GO" id="GO:0000302">
    <property type="term" value="P:response to reactive oxygen species"/>
    <property type="evidence" value="ECO:0007669"/>
    <property type="project" value="TreeGrafter"/>
</dbReference>
<evidence type="ECO:0000256" key="8">
    <source>
        <dbReference type="ARBA" id="ARBA00023004"/>
    </source>
</evidence>
<keyword evidence="17" id="KW-1185">Reference proteome</keyword>
<keyword evidence="4" id="KW-0349">Heme</keyword>
<comment type="subcellular location">
    <subcellularLocation>
        <location evidence="2">Mitochondrion intermembrane space</location>
    </subcellularLocation>
    <subcellularLocation>
        <location evidence="1">Mitochondrion matrix</location>
    </subcellularLocation>
</comment>
<dbReference type="Gene3D" id="1.10.420.10">
    <property type="entry name" value="Peroxidase, domain 2"/>
    <property type="match status" value="1"/>
</dbReference>
<evidence type="ECO:0000313" key="16">
    <source>
        <dbReference type="EMBL" id="GFH48299.1"/>
    </source>
</evidence>
<dbReference type="GO" id="GO:0004130">
    <property type="term" value="F:cytochrome-c peroxidase activity"/>
    <property type="evidence" value="ECO:0007669"/>
    <property type="project" value="UniProtKB-EC"/>
</dbReference>
<keyword evidence="7" id="KW-0560">Oxidoreductase</keyword>
<dbReference type="PROSITE" id="PS50873">
    <property type="entry name" value="PEROXIDASE_4"/>
    <property type="match status" value="1"/>
</dbReference>
<evidence type="ECO:0000256" key="12">
    <source>
        <dbReference type="ARBA" id="ARBA00049265"/>
    </source>
</evidence>
<keyword evidence="5" id="KW-0479">Metal-binding</keyword>
<protein>
    <recommendedName>
        <fullName evidence="11">Cytochrome c peroxidase, mitochondrial</fullName>
        <ecNumber evidence="10">1.11.1.5</ecNumber>
    </recommendedName>
</protein>
<evidence type="ECO:0000256" key="4">
    <source>
        <dbReference type="ARBA" id="ARBA00022617"/>
    </source>
</evidence>
<dbReference type="PANTHER" id="PTHR31356">
    <property type="entry name" value="THYLAKOID LUMENAL 29 KDA PROTEIN, CHLOROPLASTIC-RELATED"/>
    <property type="match status" value="1"/>
</dbReference>
<comment type="similarity">
    <text evidence="13">Belongs to the peroxidase family.</text>
</comment>
<keyword evidence="8" id="KW-0408">Iron</keyword>
<evidence type="ECO:0000256" key="2">
    <source>
        <dbReference type="ARBA" id="ARBA00004569"/>
    </source>
</evidence>
<dbReference type="GO" id="GO:0034599">
    <property type="term" value="P:cellular response to oxidative stress"/>
    <property type="evidence" value="ECO:0007669"/>
    <property type="project" value="InterPro"/>
</dbReference>
<evidence type="ECO:0000256" key="3">
    <source>
        <dbReference type="ARBA" id="ARBA00022559"/>
    </source>
</evidence>
<evidence type="ECO:0000259" key="15">
    <source>
        <dbReference type="PROSITE" id="PS50873"/>
    </source>
</evidence>
<dbReference type="PROSITE" id="PS51257">
    <property type="entry name" value="PROKAR_LIPOPROTEIN"/>
    <property type="match status" value="1"/>
</dbReference>